<dbReference type="OrthoDB" id="5291451at2"/>
<protein>
    <submittedName>
        <fullName evidence="2">Putative lipoprotein</fullName>
    </submittedName>
</protein>
<dbReference type="HOGENOM" id="CLU_871239_0_0_6"/>
<name>A4CFT1_9GAMM</name>
<dbReference type="RefSeq" id="WP_009839370.1">
    <property type="nucleotide sequence ID" value="NZ_AAOH01000015.1"/>
</dbReference>
<feature type="region of interest" description="Disordered" evidence="1">
    <location>
        <begin position="243"/>
        <end position="321"/>
    </location>
</feature>
<evidence type="ECO:0000256" key="1">
    <source>
        <dbReference type="SAM" id="MobiDB-lite"/>
    </source>
</evidence>
<dbReference type="EMBL" id="AAOH01000015">
    <property type="protein sequence ID" value="EAR26419.1"/>
    <property type="molecule type" value="Genomic_DNA"/>
</dbReference>
<gene>
    <name evidence="2" type="ORF">PTD2_09692</name>
</gene>
<keyword evidence="3" id="KW-1185">Reference proteome</keyword>
<proteinExistence type="predicted"/>
<feature type="compositionally biased region" description="Polar residues" evidence="1">
    <location>
        <begin position="243"/>
        <end position="274"/>
    </location>
</feature>
<feature type="compositionally biased region" description="Low complexity" evidence="1">
    <location>
        <begin position="275"/>
        <end position="321"/>
    </location>
</feature>
<accession>A4CFT1</accession>
<dbReference type="AlphaFoldDB" id="A4CFT1"/>
<comment type="caution">
    <text evidence="2">The sequence shown here is derived from an EMBL/GenBank/DDBJ whole genome shotgun (WGS) entry which is preliminary data.</text>
</comment>
<evidence type="ECO:0000313" key="3">
    <source>
        <dbReference type="Proteomes" id="UP000006201"/>
    </source>
</evidence>
<evidence type="ECO:0000313" key="2">
    <source>
        <dbReference type="EMBL" id="EAR26419.1"/>
    </source>
</evidence>
<dbReference type="Proteomes" id="UP000006201">
    <property type="component" value="Unassembled WGS sequence"/>
</dbReference>
<dbReference type="PROSITE" id="PS51257">
    <property type="entry name" value="PROKAR_LIPOPROTEIN"/>
    <property type="match status" value="1"/>
</dbReference>
<dbReference type="STRING" id="87626.PTD2_09692"/>
<dbReference type="eggNOG" id="ENOG502Z7ZA">
    <property type="taxonomic scope" value="Bacteria"/>
</dbReference>
<sequence length="321" mass="35555">MSDFKAWKLISLFCLFSLMLGCESKEERTQQTIKYTLEQASQEINTLGDALDNKLIRNANLLTEYAKVLSQKNPQMSAIAELISQDATKNGPLYQNLQKRLNDLQKADPAMASQEIIEQASLLKEAATLSLFADALTDPINVLADMSGGELARVGAISKDAEETANAGNPTLGNQLVGNANYGQWQTNSEGISFWQWYGMYRMLGDVVGAVEYGSWSKRRKYSYYNDYGRKRYTSYNQYKQQTTVENRTRQSYQSQGKQFTSPYAKTKSGASGLSRSSYTPPSTTSTSRSSYSKASSPTKSSTGSVRNSSSRTSRGVSRGK</sequence>
<reference evidence="2 3" key="1">
    <citation type="submission" date="2006-02" db="EMBL/GenBank/DDBJ databases">
        <authorList>
            <person name="Moran M.A."/>
            <person name="Kjelleberg S."/>
            <person name="Egan S."/>
            <person name="Saunders N."/>
            <person name="Thomas T."/>
            <person name="Ferriera S."/>
            <person name="Johnson J."/>
            <person name="Kravitz S."/>
            <person name="Halpern A."/>
            <person name="Remington K."/>
            <person name="Beeson K."/>
            <person name="Tran B."/>
            <person name="Rogers Y.-H."/>
            <person name="Friedman R."/>
            <person name="Venter J.C."/>
        </authorList>
    </citation>
    <scope>NUCLEOTIDE SEQUENCE [LARGE SCALE GENOMIC DNA]</scope>
    <source>
        <strain evidence="2 3">D2</strain>
    </source>
</reference>
<keyword evidence="2" id="KW-0449">Lipoprotein</keyword>
<organism evidence="2 3">
    <name type="scientific">Pseudoalteromonas tunicata D2</name>
    <dbReference type="NCBI Taxonomy" id="87626"/>
    <lineage>
        <taxon>Bacteria</taxon>
        <taxon>Pseudomonadati</taxon>
        <taxon>Pseudomonadota</taxon>
        <taxon>Gammaproteobacteria</taxon>
        <taxon>Alteromonadales</taxon>
        <taxon>Pseudoalteromonadaceae</taxon>
        <taxon>Pseudoalteromonas</taxon>
    </lineage>
</organism>